<dbReference type="InterPro" id="IPR007110">
    <property type="entry name" value="Ig-like_dom"/>
</dbReference>
<dbReference type="Gene3D" id="2.60.40.10">
    <property type="entry name" value="Immunoglobulins"/>
    <property type="match status" value="2"/>
</dbReference>
<keyword evidence="4" id="KW-1133">Transmembrane helix</keyword>
<keyword evidence="5" id="KW-0732">Signal</keyword>
<dbReference type="InterPro" id="IPR050671">
    <property type="entry name" value="CD300_family_receptors"/>
</dbReference>
<comment type="subcellular location">
    <subcellularLocation>
        <location evidence="1">Membrane</location>
    </subcellularLocation>
</comment>
<dbReference type="SUPFAM" id="SSF48726">
    <property type="entry name" value="Immunoglobulin"/>
    <property type="match status" value="2"/>
</dbReference>
<keyword evidence="8" id="KW-1185">Reference proteome</keyword>
<feature type="transmembrane region" description="Helical" evidence="4">
    <location>
        <begin position="268"/>
        <end position="289"/>
    </location>
</feature>
<keyword evidence="2 4" id="KW-0812">Transmembrane</keyword>
<dbReference type="AlphaFoldDB" id="A0A673LUP1"/>
<evidence type="ECO:0000256" key="1">
    <source>
        <dbReference type="ARBA" id="ARBA00004370"/>
    </source>
</evidence>
<dbReference type="SMART" id="SM00409">
    <property type="entry name" value="IG"/>
    <property type="match status" value="2"/>
</dbReference>
<evidence type="ECO:0000259" key="6">
    <source>
        <dbReference type="PROSITE" id="PS50835"/>
    </source>
</evidence>
<reference evidence="7" key="2">
    <citation type="submission" date="2025-09" db="UniProtKB">
        <authorList>
            <consortium name="Ensembl"/>
        </authorList>
    </citation>
    <scope>IDENTIFICATION</scope>
</reference>
<dbReference type="InterPro" id="IPR003599">
    <property type="entry name" value="Ig_sub"/>
</dbReference>
<dbReference type="InterPro" id="IPR013783">
    <property type="entry name" value="Ig-like_fold"/>
</dbReference>
<feature type="domain" description="Ig-like" evidence="6">
    <location>
        <begin position="118"/>
        <end position="222"/>
    </location>
</feature>
<dbReference type="InterPro" id="IPR036179">
    <property type="entry name" value="Ig-like_dom_sf"/>
</dbReference>
<dbReference type="GO" id="GO:0004888">
    <property type="term" value="F:transmembrane signaling receptor activity"/>
    <property type="evidence" value="ECO:0007669"/>
    <property type="project" value="TreeGrafter"/>
</dbReference>
<dbReference type="GO" id="GO:0005886">
    <property type="term" value="C:plasma membrane"/>
    <property type="evidence" value="ECO:0007669"/>
    <property type="project" value="TreeGrafter"/>
</dbReference>
<evidence type="ECO:0000313" key="7">
    <source>
        <dbReference type="Ensembl" id="ENSSRHP00000080459.1"/>
    </source>
</evidence>
<feature type="chain" id="PRO_5045192151" description="Ig-like domain-containing protein" evidence="5">
    <location>
        <begin position="26"/>
        <end position="322"/>
    </location>
</feature>
<dbReference type="PANTHER" id="PTHR11860">
    <property type="entry name" value="POLYMERIC-IMMUNOGLOBULIN RECEPTOR"/>
    <property type="match status" value="1"/>
</dbReference>
<proteinExistence type="predicted"/>
<organism evidence="7 8">
    <name type="scientific">Sinocyclocheilus rhinocerous</name>
    <dbReference type="NCBI Taxonomy" id="307959"/>
    <lineage>
        <taxon>Eukaryota</taxon>
        <taxon>Metazoa</taxon>
        <taxon>Chordata</taxon>
        <taxon>Craniata</taxon>
        <taxon>Vertebrata</taxon>
        <taxon>Euteleostomi</taxon>
        <taxon>Actinopterygii</taxon>
        <taxon>Neopterygii</taxon>
        <taxon>Teleostei</taxon>
        <taxon>Ostariophysi</taxon>
        <taxon>Cypriniformes</taxon>
        <taxon>Cyprinidae</taxon>
        <taxon>Cyprininae</taxon>
        <taxon>Sinocyclocheilus</taxon>
    </lineage>
</organism>
<protein>
    <recommendedName>
        <fullName evidence="6">Ig-like domain-containing protein</fullName>
    </recommendedName>
</protein>
<dbReference type="PROSITE" id="PS50835">
    <property type="entry name" value="IG_LIKE"/>
    <property type="match status" value="1"/>
</dbReference>
<evidence type="ECO:0000256" key="5">
    <source>
        <dbReference type="SAM" id="SignalP"/>
    </source>
</evidence>
<evidence type="ECO:0000256" key="2">
    <source>
        <dbReference type="ARBA" id="ARBA00022692"/>
    </source>
</evidence>
<dbReference type="PANTHER" id="PTHR11860:SF87">
    <property type="entry name" value="CMRF35-LIKE MOLECULE 8"/>
    <property type="match status" value="1"/>
</dbReference>
<reference evidence="7" key="1">
    <citation type="submission" date="2025-08" db="UniProtKB">
        <authorList>
            <consortium name="Ensembl"/>
        </authorList>
    </citation>
    <scope>IDENTIFICATION</scope>
</reference>
<evidence type="ECO:0000256" key="3">
    <source>
        <dbReference type="ARBA" id="ARBA00023136"/>
    </source>
</evidence>
<accession>A0A673LUP1</accession>
<dbReference type="Ensembl" id="ENSSRHT00000082641.1">
    <property type="protein sequence ID" value="ENSSRHP00000080459.1"/>
    <property type="gene ID" value="ENSSRHG00000039880.1"/>
</dbReference>
<keyword evidence="3 4" id="KW-0472">Membrane</keyword>
<evidence type="ECO:0000313" key="8">
    <source>
        <dbReference type="Proteomes" id="UP000472270"/>
    </source>
</evidence>
<sequence>MCPYLHAFQHLSIYLIALGAQDVQTVSQVSVQERRSIVIPCWYNRAYVNNVKYLSFGDHWTFSKYIEFSDGREKHETVSVSDNKSSSIVSIDMRNIQQTQSGTYNYKIFVIFFSDFFPHLLVLSFSCLGIAGLYVQDQMLAGFEGGSVTVACYYHLPRKTGIKWCKLTGNCVLEPGGLLDGASVEIRNSNGVVSVSVSRPKKENTGWYWCSVRELQMPVHITVSTREETCASTPETTSSQPPNTPLFTFVCCSATTLLQPQLFLRSYIVWWKNTVFINIITLYLLCFIFNNPREAVVYSEFITAKGFYAVRFASHLAVINSL</sequence>
<feature type="signal peptide" evidence="5">
    <location>
        <begin position="1"/>
        <end position="25"/>
    </location>
</feature>
<dbReference type="Proteomes" id="UP000472270">
    <property type="component" value="Unassembled WGS sequence"/>
</dbReference>
<name>A0A673LUP1_9TELE</name>
<evidence type="ECO:0000256" key="4">
    <source>
        <dbReference type="SAM" id="Phobius"/>
    </source>
</evidence>